<dbReference type="GO" id="GO:0051213">
    <property type="term" value="F:dioxygenase activity"/>
    <property type="evidence" value="ECO:0007669"/>
    <property type="project" value="UniProtKB-KW"/>
</dbReference>
<dbReference type="PANTHER" id="PTHR43756">
    <property type="entry name" value="CHOLINE MONOOXYGENASE, CHLOROPLASTIC"/>
    <property type="match status" value="1"/>
</dbReference>
<dbReference type="EC" id="1.14.13.-" evidence="9"/>
<evidence type="ECO:0000256" key="5">
    <source>
        <dbReference type="ARBA" id="ARBA00023004"/>
    </source>
</evidence>
<evidence type="ECO:0000256" key="7">
    <source>
        <dbReference type="SAM" id="MobiDB-lite"/>
    </source>
</evidence>
<dbReference type="InterPro" id="IPR015879">
    <property type="entry name" value="Ring_hydroxy_dOase_asu_C_dom"/>
</dbReference>
<gene>
    <name evidence="9" type="ORF">ACFPZN_09285</name>
</gene>
<reference evidence="10" key="1">
    <citation type="journal article" date="2019" name="Int. J. Syst. Evol. Microbiol.">
        <title>The Global Catalogue of Microorganisms (GCM) 10K type strain sequencing project: providing services to taxonomists for standard genome sequencing and annotation.</title>
        <authorList>
            <consortium name="The Broad Institute Genomics Platform"/>
            <consortium name="The Broad Institute Genome Sequencing Center for Infectious Disease"/>
            <person name="Wu L."/>
            <person name="Ma J."/>
        </authorList>
    </citation>
    <scope>NUCLEOTIDE SEQUENCE [LARGE SCALE GENOMIC DNA]</scope>
    <source>
        <strain evidence="10">KCTC 42087</strain>
    </source>
</reference>
<dbReference type="InterPro" id="IPR036922">
    <property type="entry name" value="Rieske_2Fe-2S_sf"/>
</dbReference>
<keyword evidence="4 9" id="KW-0560">Oxidoreductase</keyword>
<dbReference type="Pfam" id="PF00848">
    <property type="entry name" value="Ring_hydroxyl_A"/>
    <property type="match status" value="1"/>
</dbReference>
<dbReference type="InterPro" id="IPR017941">
    <property type="entry name" value="Rieske_2Fe-2S"/>
</dbReference>
<dbReference type="EMBL" id="JBHSON010000010">
    <property type="protein sequence ID" value="MFC5745798.1"/>
    <property type="molecule type" value="Genomic_DNA"/>
</dbReference>
<evidence type="ECO:0000313" key="9">
    <source>
        <dbReference type="EMBL" id="MFC5745798.1"/>
    </source>
</evidence>
<dbReference type="Gene3D" id="3.90.380.10">
    <property type="entry name" value="Naphthalene 1,2-dioxygenase Alpha Subunit, Chain A, domain 1"/>
    <property type="match status" value="1"/>
</dbReference>
<dbReference type="PROSITE" id="PS51296">
    <property type="entry name" value="RIESKE"/>
    <property type="match status" value="1"/>
</dbReference>
<dbReference type="PRINTS" id="PR00090">
    <property type="entry name" value="RNGDIOXGNASE"/>
</dbReference>
<dbReference type="InterPro" id="IPR001663">
    <property type="entry name" value="Rng_hydr_dOase-A"/>
</dbReference>
<comment type="cofactor">
    <cofactor evidence="1">
        <name>Fe cation</name>
        <dbReference type="ChEBI" id="CHEBI:24875"/>
    </cofactor>
</comment>
<evidence type="ECO:0000256" key="6">
    <source>
        <dbReference type="ARBA" id="ARBA00023014"/>
    </source>
</evidence>
<accession>A0ABW0ZTJ9</accession>
<dbReference type="SUPFAM" id="SSF55961">
    <property type="entry name" value="Bet v1-like"/>
    <property type="match status" value="1"/>
</dbReference>
<feature type="domain" description="Rieske" evidence="8">
    <location>
        <begin position="64"/>
        <end position="180"/>
    </location>
</feature>
<evidence type="ECO:0000256" key="3">
    <source>
        <dbReference type="ARBA" id="ARBA00022723"/>
    </source>
</evidence>
<keyword evidence="3" id="KW-0479">Metal-binding</keyword>
<name>A0ABW0ZTJ9_9ACTN</name>
<dbReference type="Pfam" id="PF00355">
    <property type="entry name" value="Rieske"/>
    <property type="match status" value="1"/>
</dbReference>
<dbReference type="CDD" id="cd00680">
    <property type="entry name" value="RHO_alpha_C"/>
    <property type="match status" value="1"/>
</dbReference>
<proteinExistence type="predicted"/>
<evidence type="ECO:0000256" key="2">
    <source>
        <dbReference type="ARBA" id="ARBA00022714"/>
    </source>
</evidence>
<keyword evidence="10" id="KW-1185">Reference proteome</keyword>
<comment type="caution">
    <text evidence="9">The sequence shown here is derived from an EMBL/GenBank/DDBJ whole genome shotgun (WGS) entry which is preliminary data.</text>
</comment>
<dbReference type="RefSeq" id="WP_378281423.1">
    <property type="nucleotide sequence ID" value="NZ_JBHSON010000010.1"/>
</dbReference>
<keyword evidence="6" id="KW-0411">Iron-sulfur</keyword>
<dbReference type="PANTHER" id="PTHR43756:SF5">
    <property type="entry name" value="CHOLINE MONOOXYGENASE, CHLOROPLASTIC"/>
    <property type="match status" value="1"/>
</dbReference>
<evidence type="ECO:0000259" key="8">
    <source>
        <dbReference type="PROSITE" id="PS51296"/>
    </source>
</evidence>
<dbReference type="Gene3D" id="2.102.10.10">
    <property type="entry name" value="Rieske [2Fe-2S] iron-sulphur domain"/>
    <property type="match status" value="1"/>
</dbReference>
<keyword evidence="9" id="KW-0223">Dioxygenase</keyword>
<dbReference type="Proteomes" id="UP001596074">
    <property type="component" value="Unassembled WGS sequence"/>
</dbReference>
<sequence>MNIATDVVERDGREGRAMARSGKPPEASWTGRVPEMGTGLVSYEDSISPEFYELEREAIFRRAWLNVGRVEQLPRKGSFFTKDLGVARTSLILTRGLDDRVRAFHNVCRHRGNKLLWGETPREETRGTCREFMCKYHGWRYGLDGALKFVLQEEEYFDFDKAEFPLVPVHCEVWEGFVFVNLADEPSQSLPEFLGPMVRGLEGYPFHLVTERYAFKADILSNWKIFLDAFQEYYHASILHSQQQVPALRSFQTGFKVPHFQMDGPHRLVSTGGWKGVPRHLTPPHEMYPIEHVTEAGLMGPWERPDIPELDPVNLPAGLNPGGLDPWSISNFQIFPNFVILVYERGWYLTYQYWPTSPNTHTWEMSYYFPPSRNASERIRHEVTAVVSKEAGLQDAGTLDGTQLGLESRVIDAYPLSDQEVTVRHLHKVVGDWVRSYLRDEQGVPA</sequence>
<keyword evidence="2" id="KW-0001">2Fe-2S</keyword>
<evidence type="ECO:0000256" key="1">
    <source>
        <dbReference type="ARBA" id="ARBA00001962"/>
    </source>
</evidence>
<evidence type="ECO:0000313" key="10">
    <source>
        <dbReference type="Proteomes" id="UP001596074"/>
    </source>
</evidence>
<organism evidence="9 10">
    <name type="scientific">Actinomadura rugatobispora</name>
    <dbReference type="NCBI Taxonomy" id="1994"/>
    <lineage>
        <taxon>Bacteria</taxon>
        <taxon>Bacillati</taxon>
        <taxon>Actinomycetota</taxon>
        <taxon>Actinomycetes</taxon>
        <taxon>Streptosporangiales</taxon>
        <taxon>Thermomonosporaceae</taxon>
        <taxon>Actinomadura</taxon>
    </lineage>
</organism>
<feature type="region of interest" description="Disordered" evidence="7">
    <location>
        <begin position="1"/>
        <end position="32"/>
    </location>
</feature>
<dbReference type="SUPFAM" id="SSF50022">
    <property type="entry name" value="ISP domain"/>
    <property type="match status" value="1"/>
</dbReference>
<feature type="compositionally biased region" description="Basic and acidic residues" evidence="7">
    <location>
        <begin position="7"/>
        <end position="17"/>
    </location>
</feature>
<protein>
    <submittedName>
        <fullName evidence="9">Aromatic ring-hydroxylating dioxygenase subunit alpha</fullName>
        <ecNumber evidence="9">1.14.13.-</ecNumber>
    </submittedName>
</protein>
<evidence type="ECO:0000256" key="4">
    <source>
        <dbReference type="ARBA" id="ARBA00023002"/>
    </source>
</evidence>
<dbReference type="CDD" id="cd03469">
    <property type="entry name" value="Rieske_RO_Alpha_N"/>
    <property type="match status" value="1"/>
</dbReference>
<keyword evidence="5" id="KW-0408">Iron</keyword>